<dbReference type="InterPro" id="IPR037070">
    <property type="entry name" value="Formiminotransferase_C_sf"/>
</dbReference>
<evidence type="ECO:0000256" key="12">
    <source>
        <dbReference type="ARBA" id="ARBA00022808"/>
    </source>
</evidence>
<evidence type="ECO:0000256" key="14">
    <source>
        <dbReference type="ARBA" id="ARBA00023034"/>
    </source>
</evidence>
<evidence type="ECO:0000256" key="10">
    <source>
        <dbReference type="ARBA" id="ARBA00022490"/>
    </source>
</evidence>
<dbReference type="OrthoDB" id="48036at2759"/>
<evidence type="ECO:0000256" key="18">
    <source>
        <dbReference type="ARBA" id="ARBA00025506"/>
    </source>
</evidence>
<dbReference type="EMBL" id="JAINUF010000008">
    <property type="protein sequence ID" value="KAJ8351643.1"/>
    <property type="molecule type" value="Genomic_DNA"/>
</dbReference>
<evidence type="ECO:0000313" key="24">
    <source>
        <dbReference type="EMBL" id="KAJ8351643.1"/>
    </source>
</evidence>
<dbReference type="InterPro" id="IPR037064">
    <property type="entry name" value="Formiminotransferase_N_sf"/>
</dbReference>
<evidence type="ECO:0000256" key="21">
    <source>
        <dbReference type="SAM" id="MobiDB-lite"/>
    </source>
</evidence>
<keyword evidence="16" id="KW-0456">Lyase</keyword>
<dbReference type="AlphaFoldDB" id="A0A9Q1F5U3"/>
<dbReference type="InterPro" id="IPR013802">
    <property type="entry name" value="Formiminotransferase_C"/>
</dbReference>
<evidence type="ECO:0000256" key="16">
    <source>
        <dbReference type="ARBA" id="ARBA00023239"/>
    </source>
</evidence>
<evidence type="ECO:0000256" key="15">
    <source>
        <dbReference type="ARBA" id="ARBA00023212"/>
    </source>
</evidence>
<keyword evidence="11" id="KW-0808">Transferase</keyword>
<evidence type="ECO:0000256" key="13">
    <source>
        <dbReference type="ARBA" id="ARBA00022954"/>
    </source>
</evidence>
<comment type="function">
    <text evidence="18">Folate-dependent enzyme, that displays both transferase and deaminase activity. Serves to channel one-carbon units from formiminoglutamate to the folate pool.</text>
</comment>
<dbReference type="InterPro" id="IPR012886">
    <property type="entry name" value="Formiminotransferase_N"/>
</dbReference>
<evidence type="ECO:0000256" key="19">
    <source>
        <dbReference type="ARBA" id="ARBA00025915"/>
    </source>
</evidence>
<reference evidence="24" key="1">
    <citation type="journal article" date="2023" name="Science">
        <title>Genome structures resolve the early diversification of teleost fishes.</title>
        <authorList>
            <person name="Parey E."/>
            <person name="Louis A."/>
            <person name="Montfort J."/>
            <person name="Bouchez O."/>
            <person name="Roques C."/>
            <person name="Iampietro C."/>
            <person name="Lluch J."/>
            <person name="Castinel A."/>
            <person name="Donnadieu C."/>
            <person name="Desvignes T."/>
            <person name="Floi Bucao C."/>
            <person name="Jouanno E."/>
            <person name="Wen M."/>
            <person name="Mejri S."/>
            <person name="Dirks R."/>
            <person name="Jansen H."/>
            <person name="Henkel C."/>
            <person name="Chen W.J."/>
            <person name="Zahm M."/>
            <person name="Cabau C."/>
            <person name="Klopp C."/>
            <person name="Thompson A.W."/>
            <person name="Robinson-Rechavi M."/>
            <person name="Braasch I."/>
            <person name="Lecointre G."/>
            <person name="Bobe J."/>
            <person name="Postlethwait J.H."/>
            <person name="Berthelot C."/>
            <person name="Roest Crollius H."/>
            <person name="Guiguen Y."/>
        </authorList>
    </citation>
    <scope>NUCLEOTIDE SEQUENCE</scope>
    <source>
        <strain evidence="24">WJC10195</strain>
    </source>
</reference>
<dbReference type="SMART" id="SM01222">
    <property type="entry name" value="FTCD_N"/>
    <property type="match status" value="1"/>
</dbReference>
<dbReference type="EC" id="2.1.2.5" evidence="7"/>
<dbReference type="PANTHER" id="PTHR12234:SF0">
    <property type="entry name" value="FORMIMIDOYLTRANSFERASE-CYCLODEAMINASE"/>
    <property type="match status" value="1"/>
</dbReference>
<dbReference type="FunFam" id="3.30.70.670:FF:000001">
    <property type="entry name" value="Formimidoyltransferase cyclodeaminase"/>
    <property type="match status" value="1"/>
</dbReference>
<dbReference type="GO" id="GO:0030409">
    <property type="term" value="F:glutamate formimidoyltransferase activity"/>
    <property type="evidence" value="ECO:0007669"/>
    <property type="project" value="UniProtKB-EC"/>
</dbReference>
<dbReference type="InterPro" id="IPR032696">
    <property type="entry name" value="SQ_cyclase_C"/>
</dbReference>
<evidence type="ECO:0000259" key="22">
    <source>
        <dbReference type="SMART" id="SM01221"/>
    </source>
</evidence>
<keyword evidence="12" id="KW-0369">Histidine metabolism</keyword>
<dbReference type="GO" id="GO:0030412">
    <property type="term" value="F:formimidoyltetrahydrofolate cyclodeaminase activity"/>
    <property type="evidence" value="ECO:0007669"/>
    <property type="project" value="UniProtKB-EC"/>
</dbReference>
<gene>
    <name evidence="24" type="ORF">SKAU_G00231190</name>
</gene>
<dbReference type="Gene3D" id="3.30.70.670">
    <property type="entry name" value="Formiminotransferase, C-terminal subdomain"/>
    <property type="match status" value="1"/>
</dbReference>
<evidence type="ECO:0000313" key="25">
    <source>
        <dbReference type="Proteomes" id="UP001152622"/>
    </source>
</evidence>
<proteinExistence type="inferred from homology"/>
<evidence type="ECO:0000256" key="11">
    <source>
        <dbReference type="ARBA" id="ARBA00022679"/>
    </source>
</evidence>
<dbReference type="InterPro" id="IPR051623">
    <property type="entry name" value="FTCD"/>
</dbReference>
<name>A0A9Q1F5U3_SYNKA</name>
<evidence type="ECO:0000256" key="2">
    <source>
        <dbReference type="ARBA" id="ARBA00004114"/>
    </source>
</evidence>
<feature type="domain" description="Formiminotransferase N-terminal subdomain" evidence="23">
    <location>
        <begin position="206"/>
        <end position="383"/>
    </location>
</feature>
<dbReference type="InterPro" id="IPR008930">
    <property type="entry name" value="Terpenoid_cyclase/PrenylTrfase"/>
</dbReference>
<comment type="caution">
    <text evidence="24">The sequence shown here is derived from an EMBL/GenBank/DDBJ whole genome shotgun (WGS) entry which is preliminary data.</text>
</comment>
<dbReference type="Gene3D" id="1.50.10.20">
    <property type="match status" value="1"/>
</dbReference>
<dbReference type="GO" id="GO:0005542">
    <property type="term" value="F:folic acid binding"/>
    <property type="evidence" value="ECO:0007669"/>
    <property type="project" value="UniProtKB-KW"/>
</dbReference>
<dbReference type="FunFam" id="3.30.990.10:FF:000001">
    <property type="entry name" value="Formimidoyltransferase cyclodeaminase"/>
    <property type="match status" value="1"/>
</dbReference>
<dbReference type="PANTHER" id="PTHR12234">
    <property type="entry name" value="FORMIMINOTRANSFERASE-CYCLODEAMINASE"/>
    <property type="match status" value="1"/>
</dbReference>
<keyword evidence="13" id="KW-0290">Folate-binding</keyword>
<keyword evidence="25" id="KW-1185">Reference proteome</keyword>
<keyword evidence="17" id="KW-0511">Multifunctional enzyme</keyword>
<comment type="subcellular location">
    <subcellularLocation>
        <location evidence="2">Cytoplasm</location>
        <location evidence="2">Cytoskeleton</location>
        <location evidence="2">Microtubule organizing center</location>
        <location evidence="2">Centrosome</location>
        <location evidence="2">Centriole</location>
    </subcellularLocation>
    <subcellularLocation>
        <location evidence="3">Golgi apparatus</location>
    </subcellularLocation>
</comment>
<evidence type="ECO:0000256" key="7">
    <source>
        <dbReference type="ARBA" id="ARBA00012252"/>
    </source>
</evidence>
<accession>A0A9Q1F5U3</accession>
<sequence>MEPLQPLRDVHTSSSDDGDFFSSKSNAQSTKELQGHLACSAVHTDLLKTFSSICKMEDGGWGDDFESCEQRRYVQSDRSQIHNTCWALLGLMDVRYPDAKVIEKGIQVLIDRQLPNGDWPQMRLRPQWFYSSSWYCCRLLTCSPNISSLTCRRTSQSPCWEGGALRGQGSDLYNRGDVRFSSAHISTDLPGHVSQGGLPFPRNMAKLVECVPNFSEGRKKEVIDAIADAISRTDGCSLLDVDPGVSTNRTVYTFVGSPQAVVEGALSAARTAFNLIDMTTHSGEHPRMGALDVCPFIPVQNVTMEECVTCTNIFAERLSDILNVPVYLYGEAARIEERRSLPSVRSGEYEALAEKLKKPEWTPDYGPPLLVPSWGATAAGARKFLIAYNINLLSTKEQAHRIALDIREQGRGKNQPGLLKKVQGLGWYLDEANLAQVSTNILDFELTPIHTVYEEVCRDAKNLNLPVVGSQIVGLVPLKAMLDCADFYIQRDQLFVLEEEHKVRLVISKLGLDSLGPFVPKERIIEHMVENSSKEDKQLVSLSVQQFVCNVGARTATPGGGSVSALVAAMGAALGCMVGQMTYGKKQFESLDSVMRRLIPPFHQAINELLLMVDADSKAFSHYMAALKMPKNSTDEMKRREVAMQDGLMKAVGVPLSLAERVNLLWPCMKEMVLYGNVVCKSDLQVAAKALETAVSGAYYNVMINLKDITDESFKTTTQQRASALLLEARESTAAVLEAAEKRE</sequence>
<evidence type="ECO:0000256" key="9">
    <source>
        <dbReference type="ARBA" id="ARBA00017787"/>
    </source>
</evidence>
<evidence type="ECO:0000256" key="20">
    <source>
        <dbReference type="ARBA" id="ARBA00030029"/>
    </source>
</evidence>
<dbReference type="Pfam" id="PF13243">
    <property type="entry name" value="SQHop_cyclase_C"/>
    <property type="match status" value="1"/>
</dbReference>
<dbReference type="GO" id="GO:0005794">
    <property type="term" value="C:Golgi apparatus"/>
    <property type="evidence" value="ECO:0007669"/>
    <property type="project" value="UniProtKB-SubCell"/>
</dbReference>
<dbReference type="Proteomes" id="UP001152622">
    <property type="component" value="Chromosome 8"/>
</dbReference>
<comment type="similarity">
    <text evidence="6">In the C-terminal section; belongs to the cyclodeaminase/cyclohydrolase family.</text>
</comment>
<comment type="similarity">
    <text evidence="5">In the N-terminal section; belongs to the formiminotransferase family.</text>
</comment>
<comment type="function">
    <text evidence="1">Binds and promotes bundling of vimentin filaments originating from the Golgi.</text>
</comment>
<comment type="pathway">
    <text evidence="4">Amino-acid degradation; L-histidine degradation into L-glutamate; L-glutamate from N-formimidoyl-L-glutamate (transferase route): step 1/1.</text>
</comment>
<keyword evidence="15" id="KW-0206">Cytoskeleton</keyword>
<dbReference type="FunFam" id="1.20.120.680:FF:000001">
    <property type="entry name" value="Formimidoyltransferase cyclodeaminase"/>
    <property type="match status" value="1"/>
</dbReference>
<dbReference type="GO" id="GO:0005814">
    <property type="term" value="C:centriole"/>
    <property type="evidence" value="ECO:0007669"/>
    <property type="project" value="UniProtKB-SubCell"/>
</dbReference>
<evidence type="ECO:0000256" key="4">
    <source>
        <dbReference type="ARBA" id="ARBA00005082"/>
    </source>
</evidence>
<feature type="region of interest" description="Disordered" evidence="21">
    <location>
        <begin position="1"/>
        <end position="25"/>
    </location>
</feature>
<dbReference type="NCBIfam" id="TIGR02024">
    <property type="entry name" value="FtcD"/>
    <property type="match status" value="1"/>
</dbReference>
<keyword evidence="14" id="KW-0333">Golgi apparatus</keyword>
<dbReference type="Pfam" id="PF02971">
    <property type="entry name" value="FTCD"/>
    <property type="match status" value="1"/>
</dbReference>
<dbReference type="SUPFAM" id="SSF101262">
    <property type="entry name" value="Methenyltetrahydrofolate cyclohydrolase-like"/>
    <property type="match status" value="1"/>
</dbReference>
<keyword evidence="10" id="KW-0963">Cytoplasm</keyword>
<evidence type="ECO:0000259" key="23">
    <source>
        <dbReference type="SMART" id="SM01222"/>
    </source>
</evidence>
<organism evidence="24 25">
    <name type="scientific">Synaphobranchus kaupii</name>
    <name type="common">Kaup's arrowtooth eel</name>
    <dbReference type="NCBI Taxonomy" id="118154"/>
    <lineage>
        <taxon>Eukaryota</taxon>
        <taxon>Metazoa</taxon>
        <taxon>Chordata</taxon>
        <taxon>Craniata</taxon>
        <taxon>Vertebrata</taxon>
        <taxon>Euteleostomi</taxon>
        <taxon>Actinopterygii</taxon>
        <taxon>Neopterygii</taxon>
        <taxon>Teleostei</taxon>
        <taxon>Anguilliformes</taxon>
        <taxon>Synaphobranchidae</taxon>
        <taxon>Synaphobranchus</taxon>
    </lineage>
</organism>
<dbReference type="InterPro" id="IPR022384">
    <property type="entry name" value="FormiminoTrfase_cat_dom_sf"/>
</dbReference>
<evidence type="ECO:0000256" key="3">
    <source>
        <dbReference type="ARBA" id="ARBA00004555"/>
    </source>
</evidence>
<dbReference type="SMART" id="SM01221">
    <property type="entry name" value="FTCD"/>
    <property type="match status" value="1"/>
</dbReference>
<dbReference type="Pfam" id="PF04961">
    <property type="entry name" value="FTCD_C"/>
    <property type="match status" value="1"/>
</dbReference>
<feature type="domain" description="Formiminotransferase C-terminal subdomain" evidence="22">
    <location>
        <begin position="384"/>
        <end position="528"/>
    </location>
</feature>
<dbReference type="EC" id="4.3.1.4" evidence="8"/>
<dbReference type="Pfam" id="PF07837">
    <property type="entry name" value="FTCD_N"/>
    <property type="match status" value="1"/>
</dbReference>
<dbReference type="GO" id="GO:0006547">
    <property type="term" value="P:L-histidine metabolic process"/>
    <property type="evidence" value="ECO:0007669"/>
    <property type="project" value="UniProtKB-KW"/>
</dbReference>
<dbReference type="Gene3D" id="1.20.120.680">
    <property type="entry name" value="Formiminotetrahydrofolate cyclodeaminase monomer, up-and-down helical bundle"/>
    <property type="match status" value="1"/>
</dbReference>
<dbReference type="InterPro" id="IPR004227">
    <property type="entry name" value="Formiminotransferase_cat"/>
</dbReference>
<dbReference type="SUPFAM" id="SSF48239">
    <property type="entry name" value="Terpenoid cyclases/Protein prenyltransferases"/>
    <property type="match status" value="1"/>
</dbReference>
<evidence type="ECO:0000256" key="6">
    <source>
        <dbReference type="ARBA" id="ARBA00010825"/>
    </source>
</evidence>
<dbReference type="Gene3D" id="3.30.990.10">
    <property type="entry name" value="Formiminotransferase, N-terminal subdomain"/>
    <property type="match status" value="1"/>
</dbReference>
<comment type="subunit">
    <text evidence="19">Homooctamer, including four polyglutamate binding sites. The subunits are arranged as a tetramer of dimers, and form a planar ring-shaped structure.</text>
</comment>
<dbReference type="SUPFAM" id="SSF55116">
    <property type="entry name" value="Formiminotransferase domain of formiminotransferase-cyclodeaminase"/>
    <property type="match status" value="2"/>
</dbReference>
<protein>
    <recommendedName>
        <fullName evidence="9">Formimidoyltransferase-cyclodeaminase</fullName>
        <ecNumber evidence="7">2.1.2.5</ecNumber>
        <ecNumber evidence="8">4.3.1.4</ecNumber>
    </recommendedName>
    <alternativeName>
        <fullName evidence="20">Formiminotransferase-cyclodeaminase</fullName>
    </alternativeName>
</protein>
<dbReference type="InterPro" id="IPR036178">
    <property type="entry name" value="Formintransfe-cycloase-like_sf"/>
</dbReference>
<evidence type="ECO:0000256" key="17">
    <source>
        <dbReference type="ARBA" id="ARBA00023268"/>
    </source>
</evidence>
<evidence type="ECO:0000256" key="5">
    <source>
        <dbReference type="ARBA" id="ARBA00008297"/>
    </source>
</evidence>
<evidence type="ECO:0000256" key="8">
    <source>
        <dbReference type="ARBA" id="ARBA00012998"/>
    </source>
</evidence>
<evidence type="ECO:0000256" key="1">
    <source>
        <dbReference type="ARBA" id="ARBA00002680"/>
    </source>
</evidence>
<dbReference type="InterPro" id="IPR007044">
    <property type="entry name" value="Cyclodeamin/CycHdrlase"/>
</dbReference>